<feature type="compositionally biased region" description="Basic residues" evidence="1">
    <location>
        <begin position="1"/>
        <end position="13"/>
    </location>
</feature>
<proteinExistence type="predicted"/>
<reference evidence="3" key="1">
    <citation type="journal article" date="2017" name="Nature">
        <title>The sunflower genome provides insights into oil metabolism, flowering and Asterid evolution.</title>
        <authorList>
            <person name="Badouin H."/>
            <person name="Gouzy J."/>
            <person name="Grassa C.J."/>
            <person name="Murat F."/>
            <person name="Staton S.E."/>
            <person name="Cottret L."/>
            <person name="Lelandais-Briere C."/>
            <person name="Owens G.L."/>
            <person name="Carrere S."/>
            <person name="Mayjonade B."/>
            <person name="Legrand L."/>
            <person name="Gill N."/>
            <person name="Kane N.C."/>
            <person name="Bowers J.E."/>
            <person name="Hubner S."/>
            <person name="Bellec A."/>
            <person name="Berard A."/>
            <person name="Berges H."/>
            <person name="Blanchet N."/>
            <person name="Boniface M.C."/>
            <person name="Brunel D."/>
            <person name="Catrice O."/>
            <person name="Chaidir N."/>
            <person name="Claudel C."/>
            <person name="Donnadieu C."/>
            <person name="Faraut T."/>
            <person name="Fievet G."/>
            <person name="Helmstetter N."/>
            <person name="King M."/>
            <person name="Knapp S.J."/>
            <person name="Lai Z."/>
            <person name="Le Paslier M.C."/>
            <person name="Lippi Y."/>
            <person name="Lorenzon L."/>
            <person name="Mandel J.R."/>
            <person name="Marage G."/>
            <person name="Marchand G."/>
            <person name="Marquand E."/>
            <person name="Bret-Mestries E."/>
            <person name="Morien E."/>
            <person name="Nambeesan S."/>
            <person name="Nguyen T."/>
            <person name="Pegot-Espagnet P."/>
            <person name="Pouilly N."/>
            <person name="Raftis F."/>
            <person name="Sallet E."/>
            <person name="Schiex T."/>
            <person name="Thomas J."/>
            <person name="Vandecasteele C."/>
            <person name="Vares D."/>
            <person name="Vear F."/>
            <person name="Vautrin S."/>
            <person name="Crespi M."/>
            <person name="Mangin B."/>
            <person name="Burke J.M."/>
            <person name="Salse J."/>
            <person name="Munos S."/>
            <person name="Vincourt P."/>
            <person name="Rieseberg L.H."/>
            <person name="Langlade N.B."/>
        </authorList>
    </citation>
    <scope>NUCLEOTIDE SEQUENCE [LARGE SCALE GENOMIC DNA]</scope>
    <source>
        <strain evidence="3">cv. SF193</strain>
    </source>
</reference>
<organism evidence="2 3">
    <name type="scientific">Helianthus annuus</name>
    <name type="common">Common sunflower</name>
    <dbReference type="NCBI Taxonomy" id="4232"/>
    <lineage>
        <taxon>Eukaryota</taxon>
        <taxon>Viridiplantae</taxon>
        <taxon>Streptophyta</taxon>
        <taxon>Embryophyta</taxon>
        <taxon>Tracheophyta</taxon>
        <taxon>Spermatophyta</taxon>
        <taxon>Magnoliopsida</taxon>
        <taxon>eudicotyledons</taxon>
        <taxon>Gunneridae</taxon>
        <taxon>Pentapetalae</taxon>
        <taxon>asterids</taxon>
        <taxon>campanulids</taxon>
        <taxon>Asterales</taxon>
        <taxon>Asteraceae</taxon>
        <taxon>Asteroideae</taxon>
        <taxon>Heliantheae alliance</taxon>
        <taxon>Heliantheae</taxon>
        <taxon>Helianthus</taxon>
    </lineage>
</organism>
<dbReference type="EMBL" id="CM007892">
    <property type="protein sequence ID" value="OTG31882.1"/>
    <property type="molecule type" value="Genomic_DNA"/>
</dbReference>
<feature type="compositionally biased region" description="Acidic residues" evidence="1">
    <location>
        <begin position="19"/>
        <end position="33"/>
    </location>
</feature>
<feature type="region of interest" description="Disordered" evidence="1">
    <location>
        <begin position="1"/>
        <end position="37"/>
    </location>
</feature>
<dbReference type="AlphaFoldDB" id="A0A251VA95"/>
<dbReference type="Proteomes" id="UP000215914">
    <property type="component" value="Chromosome 3"/>
</dbReference>
<gene>
    <name evidence="2" type="ORF">HannXRQ_Chr03g0080591</name>
</gene>
<dbReference type="InParanoid" id="A0A251VA95"/>
<name>A0A251VA95_HELAN</name>
<evidence type="ECO:0000256" key="1">
    <source>
        <dbReference type="SAM" id="MobiDB-lite"/>
    </source>
</evidence>
<sequence length="222" mass="25481">MKSATKTKSKKTQVKVTKDDDEDGPLNENDDDVDQGKKLNTQHLVLTQLYEYNFPASGKVDDFDDVTETTADVGANNLSNKCGLRRNQKANAGAFLDMSMKMMHGDNRSSVFVAKGYFFKSLNELVWSINIHLIIWFNNFIHYTRCKKWSIGGVCPGKEMTGMCVTSRMLHMFMKNMYGTRGTRWNLNGLLITTCISNNCDVWRWRNEMEPGYFVKSIRQEI</sequence>
<protein>
    <submittedName>
        <fullName evidence="2">Uncharacterized protein</fullName>
    </submittedName>
</protein>
<keyword evidence="3" id="KW-1185">Reference proteome</keyword>
<evidence type="ECO:0000313" key="3">
    <source>
        <dbReference type="Proteomes" id="UP000215914"/>
    </source>
</evidence>
<accession>A0A251VA95</accession>
<evidence type="ECO:0000313" key="2">
    <source>
        <dbReference type="EMBL" id="OTG31882.1"/>
    </source>
</evidence>